<dbReference type="InterPro" id="IPR011044">
    <property type="entry name" value="Quino_amine_DH_bsu"/>
</dbReference>
<gene>
    <name evidence="2" type="ORF">FF125_20845</name>
</gene>
<feature type="chain" id="PRO_5023049834" description="DUF5050 domain-containing protein" evidence="1">
    <location>
        <begin position="19"/>
        <end position="271"/>
    </location>
</feature>
<dbReference type="KEGG" id="fbe:FF125_20845"/>
<dbReference type="OrthoDB" id="1143207at2"/>
<dbReference type="Gene3D" id="2.130.10.10">
    <property type="entry name" value="YVTN repeat-like/Quinoprotein amine dehydrogenase"/>
    <property type="match status" value="1"/>
</dbReference>
<dbReference type="SUPFAM" id="SSF50969">
    <property type="entry name" value="YVTN repeat-like/Quinoprotein amine dehydrogenase"/>
    <property type="match status" value="1"/>
</dbReference>
<evidence type="ECO:0000313" key="2">
    <source>
        <dbReference type="EMBL" id="QCX40769.1"/>
    </source>
</evidence>
<evidence type="ECO:0000313" key="3">
    <source>
        <dbReference type="Proteomes" id="UP000306229"/>
    </source>
</evidence>
<keyword evidence="3" id="KW-1185">Reference proteome</keyword>
<dbReference type="InterPro" id="IPR015943">
    <property type="entry name" value="WD40/YVTN_repeat-like_dom_sf"/>
</dbReference>
<accession>A0A5B7TV60</accession>
<proteinExistence type="predicted"/>
<protein>
    <recommendedName>
        <fullName evidence="4">DUF5050 domain-containing protein</fullName>
    </recommendedName>
</protein>
<sequence>MKVILTFFLFLASFLVQGQQKDMDSIVESKLIKSTHLEADEFIGVDEFENLYYLKDNTFYKKNKKEELSYTNTQLGKITAVDIKNPLKILLFYKDFNSVILLDNKLNELSSKIDFNEVLFSKNVSLVSCSSNNNLWIYSQDDSKLYVYNYKTNKVISSSAPVNFREDNFVPNRMVASYKNCWLKNENTVLEYDEYSNFKQRLVLNEMQLLNRFNNCYYWVKDGVLYYSNLKDGVFKILLKKSITIESFYVLNNEIYIFDGEKIFVFKTFKI</sequence>
<dbReference type="RefSeq" id="WP_138952008.1">
    <property type="nucleotide sequence ID" value="NZ_CP040749.1"/>
</dbReference>
<evidence type="ECO:0000256" key="1">
    <source>
        <dbReference type="SAM" id="SignalP"/>
    </source>
</evidence>
<evidence type="ECO:0008006" key="4">
    <source>
        <dbReference type="Google" id="ProtNLM"/>
    </source>
</evidence>
<keyword evidence="1" id="KW-0732">Signal</keyword>
<dbReference type="Proteomes" id="UP000306229">
    <property type="component" value="Chromosome"/>
</dbReference>
<dbReference type="AlphaFoldDB" id="A0A5B7TV60"/>
<dbReference type="EMBL" id="CP040749">
    <property type="protein sequence ID" value="QCX40769.1"/>
    <property type="molecule type" value="Genomic_DNA"/>
</dbReference>
<organism evidence="2 3">
    <name type="scientific">Aureibaculum algae</name>
    <dbReference type="NCBI Taxonomy" id="2584122"/>
    <lineage>
        <taxon>Bacteria</taxon>
        <taxon>Pseudomonadati</taxon>
        <taxon>Bacteroidota</taxon>
        <taxon>Flavobacteriia</taxon>
        <taxon>Flavobacteriales</taxon>
        <taxon>Flavobacteriaceae</taxon>
        <taxon>Aureibaculum</taxon>
    </lineage>
</organism>
<feature type="signal peptide" evidence="1">
    <location>
        <begin position="1"/>
        <end position="18"/>
    </location>
</feature>
<name>A0A5B7TV60_9FLAO</name>
<reference evidence="2 3" key="1">
    <citation type="submission" date="2019-05" db="EMBL/GenBank/DDBJ databases">
        <title>Algicella ahnfeltiae gen. nov., sp. nov., a novel marine bacterium of the family Flavobacteriaceae isolated from a red alga.</title>
        <authorList>
            <person name="Nedashkovskaya O.I."/>
            <person name="Kukhlevskiy A.D."/>
            <person name="Kim S.-G."/>
            <person name="Zhukova N.V."/>
            <person name="Mikhailov V.V."/>
        </authorList>
    </citation>
    <scope>NUCLEOTIDE SEQUENCE [LARGE SCALE GENOMIC DNA]</scope>
    <source>
        <strain evidence="2 3">10Alg115</strain>
    </source>
</reference>